<dbReference type="GO" id="GO:0016773">
    <property type="term" value="F:phosphotransferase activity, alcohol group as acceptor"/>
    <property type="evidence" value="ECO:0007669"/>
    <property type="project" value="UniProtKB-ARBA"/>
</dbReference>
<dbReference type="GO" id="GO:0005737">
    <property type="term" value="C:cytoplasm"/>
    <property type="evidence" value="ECO:0007669"/>
    <property type="project" value="TreeGrafter"/>
</dbReference>
<dbReference type="InterPro" id="IPR016064">
    <property type="entry name" value="NAD/diacylglycerol_kinase_sf"/>
</dbReference>
<dbReference type="GO" id="GO:0046512">
    <property type="term" value="P:sphingosine biosynthetic process"/>
    <property type="evidence" value="ECO:0007669"/>
    <property type="project" value="TreeGrafter"/>
</dbReference>
<comment type="caution">
    <text evidence="1">The sequence shown here is derived from an EMBL/GenBank/DDBJ whole genome shotgun (WGS) entry which is preliminary data.</text>
</comment>
<dbReference type="Gene3D" id="2.60.200.40">
    <property type="match status" value="1"/>
</dbReference>
<dbReference type="SUPFAM" id="SSF111331">
    <property type="entry name" value="NAD kinase/diacylglycerol kinase-like"/>
    <property type="match status" value="1"/>
</dbReference>
<protein>
    <submittedName>
        <fullName evidence="1">Uncharacterized protein</fullName>
    </submittedName>
</protein>
<dbReference type="GO" id="GO:0001727">
    <property type="term" value="F:lipid kinase activity"/>
    <property type="evidence" value="ECO:0007669"/>
    <property type="project" value="TreeGrafter"/>
</dbReference>
<accession>A0AAD5SL87</accession>
<sequence length="279" mass="31199">MDLMWALIADLDIESDRYRWMGSERFTLAAIIRLIRLRTYRGNLYYLPASAEQSGVLLPGQEHSSDNLGLSKRDGYTAPISVENIRMSLGSDESTSNTNLLGSASSIAPPHVNIPPETAPNHGPPRLYTAPTSPPYTSWPSRINCPFTFFVATNLPWISADFLTSPSTRLHDGSIHLIWSETMSRWQALQSVLDQGSGAYLNFDFVKSERVKAFVLEPEGYTYGGKERKLEIGEKKGILDVSGEEVPYETVRVEVHPGVLSIIAPPWLDEEEWSRRAKT</sequence>
<proteinExistence type="predicted"/>
<dbReference type="AlphaFoldDB" id="A0AAD5SL87"/>
<keyword evidence="2" id="KW-1185">Reference proteome</keyword>
<dbReference type="GO" id="GO:0016020">
    <property type="term" value="C:membrane"/>
    <property type="evidence" value="ECO:0007669"/>
    <property type="project" value="TreeGrafter"/>
</dbReference>
<dbReference type="InterPro" id="IPR050187">
    <property type="entry name" value="Lipid_Phosphate_FormReg"/>
</dbReference>
<name>A0AAD5SL87_9FUNG</name>
<evidence type="ECO:0000313" key="2">
    <source>
        <dbReference type="Proteomes" id="UP001212841"/>
    </source>
</evidence>
<dbReference type="PANTHER" id="PTHR12358">
    <property type="entry name" value="SPHINGOSINE KINASE"/>
    <property type="match status" value="1"/>
</dbReference>
<dbReference type="Proteomes" id="UP001212841">
    <property type="component" value="Unassembled WGS sequence"/>
</dbReference>
<organism evidence="1 2">
    <name type="scientific">Rhizophlyctis rosea</name>
    <dbReference type="NCBI Taxonomy" id="64517"/>
    <lineage>
        <taxon>Eukaryota</taxon>
        <taxon>Fungi</taxon>
        <taxon>Fungi incertae sedis</taxon>
        <taxon>Chytridiomycota</taxon>
        <taxon>Chytridiomycota incertae sedis</taxon>
        <taxon>Chytridiomycetes</taxon>
        <taxon>Rhizophlyctidales</taxon>
        <taxon>Rhizophlyctidaceae</taxon>
        <taxon>Rhizophlyctis</taxon>
    </lineage>
</organism>
<gene>
    <name evidence="1" type="ORF">HK097_003717</name>
</gene>
<reference evidence="1" key="1">
    <citation type="submission" date="2020-05" db="EMBL/GenBank/DDBJ databases">
        <title>Phylogenomic resolution of chytrid fungi.</title>
        <authorList>
            <person name="Stajich J.E."/>
            <person name="Amses K."/>
            <person name="Simmons R."/>
            <person name="Seto K."/>
            <person name="Myers J."/>
            <person name="Bonds A."/>
            <person name="Quandt C.A."/>
            <person name="Barry K."/>
            <person name="Liu P."/>
            <person name="Grigoriev I."/>
            <person name="Longcore J.E."/>
            <person name="James T.Y."/>
        </authorList>
    </citation>
    <scope>NUCLEOTIDE SEQUENCE</scope>
    <source>
        <strain evidence="1">JEL0318</strain>
    </source>
</reference>
<dbReference type="PANTHER" id="PTHR12358:SF31">
    <property type="entry name" value="ACYLGLYCEROL KINASE, MITOCHONDRIAL"/>
    <property type="match status" value="1"/>
</dbReference>
<evidence type="ECO:0000313" key="1">
    <source>
        <dbReference type="EMBL" id="KAJ3056834.1"/>
    </source>
</evidence>
<dbReference type="EMBL" id="JADGJD010000019">
    <property type="protein sequence ID" value="KAJ3056834.1"/>
    <property type="molecule type" value="Genomic_DNA"/>
</dbReference>